<dbReference type="InterPro" id="IPR003594">
    <property type="entry name" value="HATPase_dom"/>
</dbReference>
<gene>
    <name evidence="5 7" type="primary">htpG</name>
    <name evidence="7" type="ORF">GCM10022416_27460</name>
</gene>
<dbReference type="NCBIfam" id="NF003555">
    <property type="entry name" value="PRK05218.1"/>
    <property type="match status" value="1"/>
</dbReference>
<dbReference type="InterPro" id="IPR037196">
    <property type="entry name" value="HSP90_C"/>
</dbReference>
<dbReference type="Gene3D" id="3.30.565.10">
    <property type="entry name" value="Histidine kinase-like ATPase, C-terminal domain"/>
    <property type="match status" value="1"/>
</dbReference>
<dbReference type="PANTHER" id="PTHR11528">
    <property type="entry name" value="HEAT SHOCK PROTEIN 90 FAMILY MEMBER"/>
    <property type="match status" value="1"/>
</dbReference>
<feature type="region of interest" description="C" evidence="5">
    <location>
        <begin position="558"/>
        <end position="633"/>
    </location>
</feature>
<dbReference type="RefSeq" id="WP_345021250.1">
    <property type="nucleotide sequence ID" value="NZ_BAABDO010000033.1"/>
</dbReference>
<dbReference type="InterPro" id="IPR001404">
    <property type="entry name" value="Hsp90_fam"/>
</dbReference>
<comment type="similarity">
    <text evidence="1 5">Belongs to the heat shock protein 90 family.</text>
</comment>
<name>A0ABP7YRV4_9ACTN</name>
<dbReference type="InterPro" id="IPR036890">
    <property type="entry name" value="HATPase_C_sf"/>
</dbReference>
<dbReference type="SMART" id="SM00387">
    <property type="entry name" value="HATPase_c"/>
    <property type="match status" value="1"/>
</dbReference>
<dbReference type="CDD" id="cd16927">
    <property type="entry name" value="HATPase_Hsp90-like"/>
    <property type="match status" value="1"/>
</dbReference>
<accession>A0ABP7YRV4</accession>
<protein>
    <recommendedName>
        <fullName evidence="5">Chaperone protein HtpG</fullName>
    </recommendedName>
    <alternativeName>
        <fullName evidence="5">Heat shock protein HtpG</fullName>
    </alternativeName>
    <alternativeName>
        <fullName evidence="5">High temperature protein G</fullName>
    </alternativeName>
</protein>
<comment type="function">
    <text evidence="5">Molecular chaperone. Has ATPase activity.</text>
</comment>
<evidence type="ECO:0000256" key="4">
    <source>
        <dbReference type="ARBA" id="ARBA00023186"/>
    </source>
</evidence>
<comment type="subcellular location">
    <subcellularLocation>
        <location evidence="5">Cytoplasm</location>
    </subcellularLocation>
</comment>
<dbReference type="Pfam" id="PF00183">
    <property type="entry name" value="HSP90"/>
    <property type="match status" value="1"/>
</dbReference>
<dbReference type="InterPro" id="IPR020575">
    <property type="entry name" value="Hsp90_N"/>
</dbReference>
<dbReference type="Gene3D" id="3.40.50.11260">
    <property type="match status" value="1"/>
</dbReference>
<comment type="caution">
    <text evidence="5">Lacks conserved residue(s) required for the propagation of feature annotation.</text>
</comment>
<comment type="subunit">
    <text evidence="5">Homodimer.</text>
</comment>
<evidence type="ECO:0000256" key="3">
    <source>
        <dbReference type="ARBA" id="ARBA00022840"/>
    </source>
</evidence>
<dbReference type="EMBL" id="BAABDO010000033">
    <property type="protein sequence ID" value="GAA4140403.1"/>
    <property type="molecule type" value="Genomic_DNA"/>
</dbReference>
<feature type="region of interest" description="A; substrate-binding" evidence="5">
    <location>
        <begin position="1"/>
        <end position="339"/>
    </location>
</feature>
<dbReference type="SUPFAM" id="SSF110942">
    <property type="entry name" value="HSP90 C-terminal domain"/>
    <property type="match status" value="1"/>
</dbReference>
<keyword evidence="8" id="KW-1185">Reference proteome</keyword>
<evidence type="ECO:0000313" key="8">
    <source>
        <dbReference type="Proteomes" id="UP001500266"/>
    </source>
</evidence>
<sequence>MTSQADAETFTFQAEVTQLLDLMAHSLYSNKEIFLRELISNASDAIDRSRFERLSRPDLGEDDAPPRIRVEYDKDARTITVADNGIGMSRAEVIDNIGTIARSGTAEFLRSLSGDRRGDAALIGQFGVGFYSAFVVADRVTLTTRRAGAAAAEGVRWSSDGKGEYTLEAVERAEPGTTIVLHLREGEEDLLNEHRLRSIIQKYSDHISVPIVLGAQGGSGADQAGGDSPVNQASALWTRPKNELTERDYHDFYRHITNDFSDPLAYLHAKVEGRYEYTLLLYIPSHAPYDLWMPQARRGVRLHVQRVFILEDDGRLLPRYLRFVRGVIDSADLPLNVSREMLQGSRAVDHIRSSAVKRVLRLLKDMADNEPDKYAEFWKQFGSVLKEGIADDPANREDIAELLRFTSTHSATQEADVSLHDYVDRMKEGQDKIYYLLAPTLAAATASPHLEAFRKKGIEVLLLSEAVDNWVVTGLLQEFGGKRLQSVAQGVPDFGDLADEAEKKEAEQASADYADLVGKLKEALAGKAWDVRVSSRLTTSPACIVANEADTELTLARRLRGSGLPNQPVLEINPRHPLVERLNRDLDDPRLADWAHVLFTQAVLTLGARVDDPSDFVNRLNGLLVDLTGGAGD</sequence>
<dbReference type="Gene3D" id="1.20.120.790">
    <property type="entry name" value="Heat shock protein 90, C-terminal domain"/>
    <property type="match status" value="1"/>
</dbReference>
<dbReference type="PRINTS" id="PR00775">
    <property type="entry name" value="HEATSHOCK90"/>
</dbReference>
<dbReference type="PROSITE" id="PS00298">
    <property type="entry name" value="HSP90"/>
    <property type="match status" value="1"/>
</dbReference>
<evidence type="ECO:0000256" key="1">
    <source>
        <dbReference type="ARBA" id="ARBA00008239"/>
    </source>
</evidence>
<evidence type="ECO:0000313" key="7">
    <source>
        <dbReference type="EMBL" id="GAA4140403.1"/>
    </source>
</evidence>
<keyword evidence="4 5" id="KW-0143">Chaperone</keyword>
<evidence type="ECO:0000256" key="5">
    <source>
        <dbReference type="HAMAP-Rule" id="MF_00505"/>
    </source>
</evidence>
<dbReference type="InterPro" id="IPR019805">
    <property type="entry name" value="Heat_shock_protein_90_CS"/>
</dbReference>
<keyword evidence="3 5" id="KW-0067">ATP-binding</keyword>
<organism evidence="7 8">
    <name type="scientific">Actinomadura keratinilytica</name>
    <dbReference type="NCBI Taxonomy" id="547461"/>
    <lineage>
        <taxon>Bacteria</taxon>
        <taxon>Bacillati</taxon>
        <taxon>Actinomycetota</taxon>
        <taxon>Actinomycetes</taxon>
        <taxon>Streptosporangiales</taxon>
        <taxon>Thermomonosporaceae</taxon>
        <taxon>Actinomadura</taxon>
    </lineage>
</organism>
<evidence type="ECO:0000256" key="2">
    <source>
        <dbReference type="ARBA" id="ARBA00022741"/>
    </source>
</evidence>
<comment type="caution">
    <text evidence="7">The sequence shown here is derived from an EMBL/GenBank/DDBJ whole genome shotgun (WGS) entry which is preliminary data.</text>
</comment>
<reference evidence="8" key="1">
    <citation type="journal article" date="2019" name="Int. J. Syst. Evol. Microbiol.">
        <title>The Global Catalogue of Microorganisms (GCM) 10K type strain sequencing project: providing services to taxonomists for standard genome sequencing and annotation.</title>
        <authorList>
            <consortium name="The Broad Institute Genomics Platform"/>
            <consortium name="The Broad Institute Genome Sequencing Center for Infectious Disease"/>
            <person name="Wu L."/>
            <person name="Ma J."/>
        </authorList>
    </citation>
    <scope>NUCLEOTIDE SEQUENCE [LARGE SCALE GENOMIC DNA]</scope>
    <source>
        <strain evidence="8">JCM 17316</strain>
    </source>
</reference>
<dbReference type="Gene3D" id="3.30.230.80">
    <property type="match status" value="1"/>
</dbReference>
<dbReference type="Proteomes" id="UP001500266">
    <property type="component" value="Unassembled WGS sequence"/>
</dbReference>
<dbReference type="SUPFAM" id="SSF55874">
    <property type="entry name" value="ATPase domain of HSP90 chaperone/DNA topoisomerase II/histidine kinase"/>
    <property type="match status" value="1"/>
</dbReference>
<dbReference type="Pfam" id="PF13589">
    <property type="entry name" value="HATPase_c_3"/>
    <property type="match status" value="1"/>
</dbReference>
<dbReference type="HAMAP" id="MF_00505">
    <property type="entry name" value="HSP90"/>
    <property type="match status" value="1"/>
</dbReference>
<dbReference type="InterPro" id="IPR020568">
    <property type="entry name" value="Ribosomal_Su5_D2-typ_SF"/>
</dbReference>
<feature type="domain" description="Histidine kinase/HSP90-like ATPase" evidence="6">
    <location>
        <begin position="30"/>
        <end position="187"/>
    </location>
</feature>
<keyword evidence="2 5" id="KW-0547">Nucleotide-binding</keyword>
<dbReference type="SUPFAM" id="SSF54211">
    <property type="entry name" value="Ribosomal protein S5 domain 2-like"/>
    <property type="match status" value="1"/>
</dbReference>
<dbReference type="PIRSF" id="PIRSF002583">
    <property type="entry name" value="Hsp90"/>
    <property type="match status" value="1"/>
</dbReference>
<proteinExistence type="inferred from homology"/>
<evidence type="ECO:0000259" key="6">
    <source>
        <dbReference type="SMART" id="SM00387"/>
    </source>
</evidence>
<keyword evidence="5" id="KW-0346">Stress response</keyword>
<keyword evidence="5" id="KW-0963">Cytoplasm</keyword>